<proteinExistence type="predicted"/>
<dbReference type="PANTHER" id="PTHR32309">
    <property type="entry name" value="TYROSINE-PROTEIN KINASE"/>
    <property type="match status" value="1"/>
</dbReference>
<name>A0ABR7DFT2_9CLOT</name>
<evidence type="ECO:0000256" key="1">
    <source>
        <dbReference type="SAM" id="Phobius"/>
    </source>
</evidence>
<evidence type="ECO:0008006" key="4">
    <source>
        <dbReference type="Google" id="ProtNLM"/>
    </source>
</evidence>
<sequence>MDDKLIDVESLFTLFKKKFWIIIVITMITTGVSYLKASKMQPSYSAMLSVFMGVEEEGLDYSIMQEMNFYGKNIQTLKDMVMTEEFLADVLKKNNIDKDPGQVMGSISVQSSEDSPIVTMRYYGGVTSGNAKTLDVVAEEFIKRLQEIIPNLSPRIVNNAYESMSVPNKVRVVQVGVVFGIIASIGLILVIDYLDDTLKNKQDLEKLLPIPVLGDIPKHEKEFVKEDNYVHSKQNAKVNIG</sequence>
<dbReference type="InterPro" id="IPR050445">
    <property type="entry name" value="Bact_polysacc_biosynth/exp"/>
</dbReference>
<feature type="transmembrane region" description="Helical" evidence="1">
    <location>
        <begin position="19"/>
        <end position="37"/>
    </location>
</feature>
<dbReference type="RefSeq" id="WP_032120289.1">
    <property type="nucleotide sequence ID" value="NZ_JACOOO010000037.1"/>
</dbReference>
<dbReference type="PANTHER" id="PTHR32309:SF13">
    <property type="entry name" value="FERRIC ENTEROBACTIN TRANSPORT PROTEIN FEPE"/>
    <property type="match status" value="1"/>
</dbReference>
<accession>A0ABR7DFT2</accession>
<gene>
    <name evidence="2" type="ORF">H8S20_15570</name>
</gene>
<keyword evidence="1" id="KW-0472">Membrane</keyword>
<dbReference type="EMBL" id="JACOOO010000037">
    <property type="protein sequence ID" value="MBC5630280.1"/>
    <property type="molecule type" value="Genomic_DNA"/>
</dbReference>
<evidence type="ECO:0000313" key="3">
    <source>
        <dbReference type="Proteomes" id="UP000596929"/>
    </source>
</evidence>
<feature type="transmembrane region" description="Helical" evidence="1">
    <location>
        <begin position="172"/>
        <end position="191"/>
    </location>
</feature>
<comment type="caution">
    <text evidence="2">The sequence shown here is derived from an EMBL/GenBank/DDBJ whole genome shotgun (WGS) entry which is preliminary data.</text>
</comment>
<keyword evidence="1" id="KW-0812">Transmembrane</keyword>
<protein>
    <recommendedName>
        <fullName evidence="4">Capsular polysaccharide type 8 biosynthesis protein cap8A</fullName>
    </recommendedName>
</protein>
<reference evidence="2 3" key="1">
    <citation type="submission" date="2020-08" db="EMBL/GenBank/DDBJ databases">
        <title>Genome public.</title>
        <authorList>
            <person name="Liu C."/>
            <person name="Sun Q."/>
        </authorList>
    </citation>
    <scope>NUCLEOTIDE SEQUENCE [LARGE SCALE GENOMIC DNA]</scope>
    <source>
        <strain evidence="2 3">NSJ-6</strain>
    </source>
</reference>
<evidence type="ECO:0000313" key="2">
    <source>
        <dbReference type="EMBL" id="MBC5630280.1"/>
    </source>
</evidence>
<dbReference type="Proteomes" id="UP000596929">
    <property type="component" value="Unassembled WGS sequence"/>
</dbReference>
<organism evidence="2 3">
    <name type="scientific">Clostridium hominis</name>
    <dbReference type="NCBI Taxonomy" id="2763036"/>
    <lineage>
        <taxon>Bacteria</taxon>
        <taxon>Bacillati</taxon>
        <taxon>Bacillota</taxon>
        <taxon>Clostridia</taxon>
        <taxon>Eubacteriales</taxon>
        <taxon>Clostridiaceae</taxon>
        <taxon>Clostridium</taxon>
    </lineage>
</organism>
<keyword evidence="3" id="KW-1185">Reference proteome</keyword>
<keyword evidence="1" id="KW-1133">Transmembrane helix</keyword>